<evidence type="ECO:0000256" key="1">
    <source>
        <dbReference type="SAM" id="MobiDB-lite"/>
    </source>
</evidence>
<evidence type="ECO:0000313" key="2">
    <source>
        <dbReference type="Ensembl" id="ENSGACP00000003686.1"/>
    </source>
</evidence>
<reference evidence="2" key="2">
    <citation type="submission" date="2024-04" db="UniProtKB">
        <authorList>
            <consortium name="Ensembl"/>
        </authorList>
    </citation>
    <scope>IDENTIFICATION</scope>
</reference>
<dbReference type="Ensembl" id="ENSGACT00000003698.1">
    <property type="protein sequence ID" value="ENSGACP00000003686.1"/>
    <property type="gene ID" value="ENSGACG00000002814.1"/>
</dbReference>
<protein>
    <submittedName>
        <fullName evidence="2">Uncharacterized protein</fullName>
    </submittedName>
</protein>
<sequence>MRVGAGTNVTHPIETKSAKQPNELGSYSPMCLLYLPPKWPYFSFFPFLSARSLFLYHSLPFPLPQLPAAHLHAAIGGCSLEYSNSGGGVKNGSC</sequence>
<name>G3NED5_GASAC</name>
<dbReference type="InParanoid" id="G3NED5"/>
<reference evidence="2" key="1">
    <citation type="submission" date="2006-01" db="EMBL/GenBank/DDBJ databases">
        <authorList>
            <person name="Lindblad-Toh K."/>
            <person name="Mauceli E."/>
            <person name="Grabherr M."/>
            <person name="Chang J.L."/>
            <person name="Lander E.S."/>
        </authorList>
    </citation>
    <scope>NUCLEOTIDE SEQUENCE [LARGE SCALE GENOMIC DNA]</scope>
</reference>
<proteinExistence type="predicted"/>
<organism evidence="2">
    <name type="scientific">Gasterosteus aculeatus</name>
    <name type="common">Three-spined stickleback</name>
    <dbReference type="NCBI Taxonomy" id="69293"/>
    <lineage>
        <taxon>Eukaryota</taxon>
        <taxon>Metazoa</taxon>
        <taxon>Chordata</taxon>
        <taxon>Craniata</taxon>
        <taxon>Vertebrata</taxon>
        <taxon>Euteleostomi</taxon>
        <taxon>Actinopterygii</taxon>
        <taxon>Neopterygii</taxon>
        <taxon>Teleostei</taxon>
        <taxon>Neoteleostei</taxon>
        <taxon>Acanthomorphata</taxon>
        <taxon>Eupercaria</taxon>
        <taxon>Perciformes</taxon>
        <taxon>Cottioidei</taxon>
        <taxon>Gasterosteales</taxon>
        <taxon>Gasterosteidae</taxon>
        <taxon>Gasterosteus</taxon>
    </lineage>
</organism>
<accession>G3NED5</accession>
<feature type="region of interest" description="Disordered" evidence="1">
    <location>
        <begin position="1"/>
        <end position="24"/>
    </location>
</feature>
<dbReference type="AlphaFoldDB" id="G3NED5"/>